<protein>
    <submittedName>
        <fullName evidence="8">DUF4433 domain-containing protein</fullName>
    </submittedName>
</protein>
<keyword evidence="5 6" id="KW-0238">DNA-binding</keyword>
<dbReference type="InterPro" id="IPR029494">
    <property type="entry name" value="DarT"/>
</dbReference>
<dbReference type="GO" id="GO:0016757">
    <property type="term" value="F:glycosyltransferase activity"/>
    <property type="evidence" value="ECO:0007669"/>
    <property type="project" value="UniProtKB-KW"/>
</dbReference>
<evidence type="ECO:0000313" key="8">
    <source>
        <dbReference type="EMBL" id="QTM65098.1"/>
    </source>
</evidence>
<feature type="domain" description="DarT" evidence="7">
    <location>
        <begin position="5"/>
        <end position="127"/>
    </location>
</feature>
<keyword evidence="2" id="KW-0328">Glycosyltransferase</keyword>
<dbReference type="GO" id="GO:0016779">
    <property type="term" value="F:nucleotidyltransferase activity"/>
    <property type="evidence" value="ECO:0007669"/>
    <property type="project" value="UniProtKB-KW"/>
</dbReference>
<sequence length="127" mass="14723">MKMTVKVPHITYIDNLISILNQGCLWSDYKRIELDLVNQNIGYSHIKQRRLVRPVNLAAGGTIGQYVPFNFCPRSVMLFVIHKGHDDYRGGQERVLHLISDIDTNRLTNDDSFFTKYSCRFGLCLHH</sequence>
<reference evidence="8 9" key="1">
    <citation type="journal article" date="2019" name="Ecotoxicol. Environ. Saf.">
        <title>Microbial characterization of heavy metal resistant bacterial strains isolated from an electroplating wastewater treatment plant.</title>
        <authorList>
            <person name="Cai X."/>
            <person name="Zheng X."/>
            <person name="Zhang D."/>
            <person name="Iqbal W."/>
            <person name="Liu C."/>
            <person name="Yang B."/>
            <person name="Zhao X."/>
            <person name="Lu X."/>
            <person name="Mao Y."/>
        </authorList>
    </citation>
    <scope>NUCLEOTIDE SEQUENCE [LARGE SCALE GENOMIC DNA]</scope>
    <source>
        <strain evidence="8 9">Ni1-3</strain>
    </source>
</reference>
<comment type="caution">
    <text evidence="6">Lacks conserved residue(s) required for the propagation of feature annotation.</text>
</comment>
<accession>A0A8A7QTV7</accession>
<dbReference type="EMBL" id="CP031775">
    <property type="protein sequence ID" value="QTM65098.1"/>
    <property type="molecule type" value="Genomic_DNA"/>
</dbReference>
<comment type="similarity">
    <text evidence="6">Belongs to the DarT ADP-ribosyltransferase family.</text>
</comment>
<evidence type="ECO:0000256" key="1">
    <source>
        <dbReference type="ARBA" id="ARBA00022649"/>
    </source>
</evidence>
<evidence type="ECO:0000256" key="5">
    <source>
        <dbReference type="ARBA" id="ARBA00023125"/>
    </source>
</evidence>
<organism evidence="8 9">
    <name type="scientific">Shewanella decolorationis</name>
    <dbReference type="NCBI Taxonomy" id="256839"/>
    <lineage>
        <taxon>Bacteria</taxon>
        <taxon>Pseudomonadati</taxon>
        <taxon>Pseudomonadota</taxon>
        <taxon>Gammaproteobacteria</taxon>
        <taxon>Alteromonadales</taxon>
        <taxon>Shewanellaceae</taxon>
        <taxon>Shewanella</taxon>
    </lineage>
</organism>
<evidence type="ECO:0000256" key="3">
    <source>
        <dbReference type="ARBA" id="ARBA00022679"/>
    </source>
</evidence>
<dbReference type="Pfam" id="PF14487">
    <property type="entry name" value="DarT"/>
    <property type="match status" value="1"/>
</dbReference>
<evidence type="ECO:0000256" key="6">
    <source>
        <dbReference type="PROSITE-ProRule" id="PRU01362"/>
    </source>
</evidence>
<gene>
    <name evidence="8" type="ORF">D0436_15650</name>
</gene>
<dbReference type="GO" id="GO:0003677">
    <property type="term" value="F:DNA binding"/>
    <property type="evidence" value="ECO:0007669"/>
    <property type="project" value="UniProtKB-UniRule"/>
</dbReference>
<dbReference type="AlphaFoldDB" id="A0A8A7QTV7"/>
<evidence type="ECO:0000259" key="7">
    <source>
        <dbReference type="PROSITE" id="PS52018"/>
    </source>
</evidence>
<keyword evidence="1 6" id="KW-1277">Toxin-antitoxin system</keyword>
<evidence type="ECO:0000256" key="2">
    <source>
        <dbReference type="ARBA" id="ARBA00022676"/>
    </source>
</evidence>
<dbReference type="PROSITE" id="PS52018">
    <property type="entry name" value="DART"/>
    <property type="match status" value="1"/>
</dbReference>
<keyword evidence="4" id="KW-0548">Nucleotidyltransferase</keyword>
<proteinExistence type="inferred from homology"/>
<evidence type="ECO:0000256" key="4">
    <source>
        <dbReference type="ARBA" id="ARBA00022695"/>
    </source>
</evidence>
<keyword evidence="3" id="KW-0808">Transferase</keyword>
<dbReference type="Proteomes" id="UP000321124">
    <property type="component" value="Chromosome"/>
</dbReference>
<evidence type="ECO:0000313" key="9">
    <source>
        <dbReference type="Proteomes" id="UP000321124"/>
    </source>
</evidence>
<name>A0A8A7QTV7_9GAMM</name>
<dbReference type="KEGG" id="sdeo:D0436_15650"/>